<reference evidence="2" key="1">
    <citation type="journal article" date="2023" name="Nat. Commun.">
        <title>Diploid and tetraploid genomes of Acorus and the evolution of monocots.</title>
        <authorList>
            <person name="Ma L."/>
            <person name="Liu K.W."/>
            <person name="Li Z."/>
            <person name="Hsiao Y.Y."/>
            <person name="Qi Y."/>
            <person name="Fu T."/>
            <person name="Tang G.D."/>
            <person name="Zhang D."/>
            <person name="Sun W.H."/>
            <person name="Liu D.K."/>
            <person name="Li Y."/>
            <person name="Chen G.Z."/>
            <person name="Liu X.D."/>
            <person name="Liao X.Y."/>
            <person name="Jiang Y.T."/>
            <person name="Yu X."/>
            <person name="Hao Y."/>
            <person name="Huang J."/>
            <person name="Zhao X.W."/>
            <person name="Ke S."/>
            <person name="Chen Y.Y."/>
            <person name="Wu W.L."/>
            <person name="Hsu J.L."/>
            <person name="Lin Y.F."/>
            <person name="Huang M.D."/>
            <person name="Li C.Y."/>
            <person name="Huang L."/>
            <person name="Wang Z.W."/>
            <person name="Zhao X."/>
            <person name="Zhong W.Y."/>
            <person name="Peng D.H."/>
            <person name="Ahmad S."/>
            <person name="Lan S."/>
            <person name="Zhang J.S."/>
            <person name="Tsai W.C."/>
            <person name="Van de Peer Y."/>
            <person name="Liu Z.J."/>
        </authorList>
    </citation>
    <scope>NUCLEOTIDE SEQUENCE</scope>
    <source>
        <strain evidence="2">CP</strain>
    </source>
</reference>
<comment type="caution">
    <text evidence="2">The sequence shown here is derived from an EMBL/GenBank/DDBJ whole genome shotgun (WGS) entry which is preliminary data.</text>
</comment>
<reference evidence="2" key="2">
    <citation type="submission" date="2023-06" db="EMBL/GenBank/DDBJ databases">
        <authorList>
            <person name="Ma L."/>
            <person name="Liu K.-W."/>
            <person name="Li Z."/>
            <person name="Hsiao Y.-Y."/>
            <person name="Qi Y."/>
            <person name="Fu T."/>
            <person name="Tang G."/>
            <person name="Zhang D."/>
            <person name="Sun W.-H."/>
            <person name="Liu D.-K."/>
            <person name="Li Y."/>
            <person name="Chen G.-Z."/>
            <person name="Liu X.-D."/>
            <person name="Liao X.-Y."/>
            <person name="Jiang Y.-T."/>
            <person name="Yu X."/>
            <person name="Hao Y."/>
            <person name="Huang J."/>
            <person name="Zhao X.-W."/>
            <person name="Ke S."/>
            <person name="Chen Y.-Y."/>
            <person name="Wu W.-L."/>
            <person name="Hsu J.-L."/>
            <person name="Lin Y.-F."/>
            <person name="Huang M.-D."/>
            <person name="Li C.-Y."/>
            <person name="Huang L."/>
            <person name="Wang Z.-W."/>
            <person name="Zhao X."/>
            <person name="Zhong W.-Y."/>
            <person name="Peng D.-H."/>
            <person name="Ahmad S."/>
            <person name="Lan S."/>
            <person name="Zhang J.-S."/>
            <person name="Tsai W.-C."/>
            <person name="Van De Peer Y."/>
            <person name="Liu Z.-J."/>
        </authorList>
    </citation>
    <scope>NUCLEOTIDE SEQUENCE</scope>
    <source>
        <strain evidence="2">CP</strain>
        <tissue evidence="2">Leaves</tissue>
    </source>
</reference>
<evidence type="ECO:0000313" key="3">
    <source>
        <dbReference type="Proteomes" id="UP001180020"/>
    </source>
</evidence>
<dbReference type="Proteomes" id="UP001180020">
    <property type="component" value="Unassembled WGS sequence"/>
</dbReference>
<keyword evidence="3" id="KW-1185">Reference proteome</keyword>
<accession>A0AAV9DGD2</accession>
<evidence type="ECO:0000313" key="2">
    <source>
        <dbReference type="EMBL" id="KAK1300651.1"/>
    </source>
</evidence>
<evidence type="ECO:0000256" key="1">
    <source>
        <dbReference type="SAM" id="MobiDB-lite"/>
    </source>
</evidence>
<sequence length="52" mass="6184">MVLMMHVMLEVDYYTKKKKKQPPLSPPRDQRFGRLEERAHSRAKEGPELPFS</sequence>
<proteinExistence type="predicted"/>
<feature type="compositionally biased region" description="Basic and acidic residues" evidence="1">
    <location>
        <begin position="28"/>
        <end position="52"/>
    </location>
</feature>
<name>A0AAV9DGD2_ACOCL</name>
<feature type="region of interest" description="Disordered" evidence="1">
    <location>
        <begin position="15"/>
        <end position="52"/>
    </location>
</feature>
<dbReference type="AlphaFoldDB" id="A0AAV9DGD2"/>
<dbReference type="EMBL" id="JAUJYO010000013">
    <property type="protein sequence ID" value="KAK1300651.1"/>
    <property type="molecule type" value="Genomic_DNA"/>
</dbReference>
<organism evidence="2 3">
    <name type="scientific">Acorus calamus</name>
    <name type="common">Sweet flag</name>
    <dbReference type="NCBI Taxonomy" id="4465"/>
    <lineage>
        <taxon>Eukaryota</taxon>
        <taxon>Viridiplantae</taxon>
        <taxon>Streptophyta</taxon>
        <taxon>Embryophyta</taxon>
        <taxon>Tracheophyta</taxon>
        <taxon>Spermatophyta</taxon>
        <taxon>Magnoliopsida</taxon>
        <taxon>Liliopsida</taxon>
        <taxon>Acoraceae</taxon>
        <taxon>Acorus</taxon>
    </lineage>
</organism>
<protein>
    <submittedName>
        <fullName evidence="2">Uncharacterized protein</fullName>
    </submittedName>
</protein>
<gene>
    <name evidence="2" type="ORF">QJS10_CPB13g00790</name>
</gene>